<dbReference type="KEGG" id="gso:PH603_03465"/>
<organism evidence="2 3">
    <name type="scientific">Gimibacter soli</name>
    <dbReference type="NCBI Taxonomy" id="3024400"/>
    <lineage>
        <taxon>Bacteria</taxon>
        <taxon>Pseudomonadati</taxon>
        <taxon>Pseudomonadota</taxon>
        <taxon>Alphaproteobacteria</taxon>
        <taxon>Kordiimonadales</taxon>
        <taxon>Temperatibacteraceae</taxon>
        <taxon>Gimibacter</taxon>
    </lineage>
</organism>
<dbReference type="AlphaFoldDB" id="A0AAE9XTX6"/>
<name>A0AAE9XTX6_9PROT</name>
<dbReference type="GO" id="GO:0016787">
    <property type="term" value="F:hydrolase activity"/>
    <property type="evidence" value="ECO:0007669"/>
    <property type="project" value="InterPro"/>
</dbReference>
<accession>A0AAE9XTX6</accession>
<dbReference type="Pfam" id="PF04273">
    <property type="entry name" value="BLH_phosphatase"/>
    <property type="match status" value="1"/>
</dbReference>
<evidence type="ECO:0000313" key="2">
    <source>
        <dbReference type="EMBL" id="WCL54816.1"/>
    </source>
</evidence>
<dbReference type="PROSITE" id="PS50206">
    <property type="entry name" value="RHODANESE_3"/>
    <property type="match status" value="1"/>
</dbReference>
<evidence type="ECO:0000313" key="3">
    <source>
        <dbReference type="Proteomes" id="UP001217500"/>
    </source>
</evidence>
<feature type="domain" description="Rhodanese" evidence="1">
    <location>
        <begin position="57"/>
        <end position="112"/>
    </location>
</feature>
<dbReference type="RefSeq" id="WP_289504540.1">
    <property type="nucleotide sequence ID" value="NZ_CP116805.1"/>
</dbReference>
<proteinExistence type="predicted"/>
<dbReference type="EMBL" id="CP116805">
    <property type="protein sequence ID" value="WCL54816.1"/>
    <property type="molecule type" value="Genomic_DNA"/>
</dbReference>
<dbReference type="InterPro" id="IPR005939">
    <property type="entry name" value="BLH_phosphatase-like"/>
</dbReference>
<dbReference type="SUPFAM" id="SSF52799">
    <property type="entry name" value="(Phosphotyrosine protein) phosphatases II"/>
    <property type="match status" value="1"/>
</dbReference>
<dbReference type="InterPro" id="IPR029021">
    <property type="entry name" value="Prot-tyrosine_phosphatase-like"/>
</dbReference>
<reference evidence="2" key="1">
    <citation type="submission" date="2023-01" db="EMBL/GenBank/DDBJ databases">
        <title>The genome sequence of Kordiimonadaceae bacterium 6D33.</title>
        <authorList>
            <person name="Liu Y."/>
        </authorList>
    </citation>
    <scope>NUCLEOTIDE SEQUENCE</scope>
    <source>
        <strain evidence="2">6D33</strain>
    </source>
</reference>
<gene>
    <name evidence="2" type="ORF">PH603_03465</name>
</gene>
<dbReference type="Gene3D" id="3.90.190.10">
    <property type="entry name" value="Protein tyrosine phosphatase superfamily"/>
    <property type="match status" value="1"/>
</dbReference>
<keyword evidence="2" id="KW-0808">Transferase</keyword>
<dbReference type="Proteomes" id="UP001217500">
    <property type="component" value="Chromosome"/>
</dbReference>
<dbReference type="GO" id="GO:0016740">
    <property type="term" value="F:transferase activity"/>
    <property type="evidence" value="ECO:0007669"/>
    <property type="project" value="UniProtKB-KW"/>
</dbReference>
<dbReference type="CDD" id="cd14503">
    <property type="entry name" value="PTP-bact"/>
    <property type="match status" value="1"/>
</dbReference>
<evidence type="ECO:0000259" key="1">
    <source>
        <dbReference type="PROSITE" id="PS50206"/>
    </source>
</evidence>
<protein>
    <submittedName>
        <fullName evidence="2">TIGR01244 family sulfur transferase</fullName>
    </submittedName>
</protein>
<sequence length="147" mass="15639">MTDFRQVTDLISVAPQISEEDIDRAAADGVKLIICNRPDGEEAGQPPLAELKAHAAAKGIPLVLIPIASGQFTLDAVQQMAASLKEADGEKVLAYCRSGTRSCVLWAMAEAYTKGLSTDELIERGAVAGYDLAPMAAMFENLRAMEA</sequence>
<dbReference type="InterPro" id="IPR001763">
    <property type="entry name" value="Rhodanese-like_dom"/>
</dbReference>
<dbReference type="NCBIfam" id="TIGR01244">
    <property type="entry name" value="TIGR01244 family sulfur transferase"/>
    <property type="match status" value="1"/>
</dbReference>
<keyword evidence="3" id="KW-1185">Reference proteome</keyword>